<dbReference type="InterPro" id="IPR001387">
    <property type="entry name" value="Cro/C1-type_HTH"/>
</dbReference>
<accession>A0A1I6HSD5</accession>
<keyword evidence="4" id="KW-1185">Reference proteome</keyword>
<dbReference type="GO" id="GO:0005829">
    <property type="term" value="C:cytosol"/>
    <property type="evidence" value="ECO:0007669"/>
    <property type="project" value="TreeGrafter"/>
</dbReference>
<evidence type="ECO:0000313" key="3">
    <source>
        <dbReference type="EMBL" id="SFR57391.1"/>
    </source>
</evidence>
<evidence type="ECO:0000313" key="4">
    <source>
        <dbReference type="Proteomes" id="UP000199658"/>
    </source>
</evidence>
<name>A0A1I6HSD5_9RHOB</name>
<dbReference type="Gene3D" id="1.10.260.40">
    <property type="entry name" value="lambda repressor-like DNA-binding domains"/>
    <property type="match status" value="1"/>
</dbReference>
<proteinExistence type="predicted"/>
<protein>
    <submittedName>
        <fullName evidence="3">HTH-type transcriptional regulator / antitoxin HipB</fullName>
    </submittedName>
</protein>
<dbReference type="STRING" id="670154.SAMN04488002_3358"/>
<feature type="domain" description="HTH cro/C1-type" evidence="2">
    <location>
        <begin position="15"/>
        <end position="66"/>
    </location>
</feature>
<dbReference type="RefSeq" id="WP_090219112.1">
    <property type="nucleotide sequence ID" value="NZ_FOYO01000001.1"/>
</dbReference>
<dbReference type="SUPFAM" id="SSF47413">
    <property type="entry name" value="lambda repressor-like DNA-binding domains"/>
    <property type="match status" value="1"/>
</dbReference>
<sequence>MKHLVRTSKNLGHAIREARKAKNLTQKELASMSGVWQETISKIENGSGGTKLETLFDLIAALDLEIMVTERSKGASDGLEDIF</sequence>
<dbReference type="AlphaFoldDB" id="A0A1I6HSD5"/>
<dbReference type="Proteomes" id="UP000199658">
    <property type="component" value="Unassembled WGS sequence"/>
</dbReference>
<dbReference type="SMART" id="SM00530">
    <property type="entry name" value="HTH_XRE"/>
    <property type="match status" value="1"/>
</dbReference>
<dbReference type="Pfam" id="PF01381">
    <property type="entry name" value="HTH_3"/>
    <property type="match status" value="1"/>
</dbReference>
<dbReference type="CDD" id="cd00093">
    <property type="entry name" value="HTH_XRE"/>
    <property type="match status" value="1"/>
</dbReference>
<dbReference type="GO" id="GO:0003700">
    <property type="term" value="F:DNA-binding transcription factor activity"/>
    <property type="evidence" value="ECO:0007669"/>
    <property type="project" value="TreeGrafter"/>
</dbReference>
<dbReference type="InterPro" id="IPR050807">
    <property type="entry name" value="TransReg_Diox_bact_type"/>
</dbReference>
<evidence type="ECO:0000256" key="1">
    <source>
        <dbReference type="ARBA" id="ARBA00023125"/>
    </source>
</evidence>
<dbReference type="PANTHER" id="PTHR46797">
    <property type="entry name" value="HTH-TYPE TRANSCRIPTIONAL REGULATOR"/>
    <property type="match status" value="1"/>
</dbReference>
<dbReference type="OrthoDB" id="9154356at2"/>
<dbReference type="PANTHER" id="PTHR46797:SF1">
    <property type="entry name" value="METHYLPHOSPHONATE SYNTHASE"/>
    <property type="match status" value="1"/>
</dbReference>
<organism evidence="3 4">
    <name type="scientific">Litoreibacter janthinus</name>
    <dbReference type="NCBI Taxonomy" id="670154"/>
    <lineage>
        <taxon>Bacteria</taxon>
        <taxon>Pseudomonadati</taxon>
        <taxon>Pseudomonadota</taxon>
        <taxon>Alphaproteobacteria</taxon>
        <taxon>Rhodobacterales</taxon>
        <taxon>Roseobacteraceae</taxon>
        <taxon>Litoreibacter</taxon>
    </lineage>
</organism>
<dbReference type="PROSITE" id="PS50943">
    <property type="entry name" value="HTH_CROC1"/>
    <property type="match status" value="1"/>
</dbReference>
<reference evidence="4" key="1">
    <citation type="submission" date="2016-10" db="EMBL/GenBank/DDBJ databases">
        <authorList>
            <person name="Varghese N."/>
            <person name="Submissions S."/>
        </authorList>
    </citation>
    <scope>NUCLEOTIDE SEQUENCE [LARGE SCALE GENOMIC DNA]</scope>
    <source>
        <strain evidence="4">DSM 26921</strain>
    </source>
</reference>
<dbReference type="GO" id="GO:0003677">
    <property type="term" value="F:DNA binding"/>
    <property type="evidence" value="ECO:0007669"/>
    <property type="project" value="UniProtKB-KW"/>
</dbReference>
<gene>
    <name evidence="3" type="ORF">SAMN04488002_3358</name>
</gene>
<dbReference type="InterPro" id="IPR010982">
    <property type="entry name" value="Lambda_DNA-bd_dom_sf"/>
</dbReference>
<evidence type="ECO:0000259" key="2">
    <source>
        <dbReference type="PROSITE" id="PS50943"/>
    </source>
</evidence>
<dbReference type="EMBL" id="FOYO01000001">
    <property type="protein sequence ID" value="SFR57391.1"/>
    <property type="molecule type" value="Genomic_DNA"/>
</dbReference>
<keyword evidence="1" id="KW-0238">DNA-binding</keyword>